<proteinExistence type="predicted"/>
<evidence type="ECO:0000256" key="1">
    <source>
        <dbReference type="ARBA" id="ARBA00022605"/>
    </source>
</evidence>
<dbReference type="PANTHER" id="PTHR21087">
    <property type="entry name" value="SHIKIMATE KINASE"/>
    <property type="match status" value="1"/>
</dbReference>
<dbReference type="Gene3D" id="3.40.50.300">
    <property type="entry name" value="P-loop containing nucleotide triphosphate hydrolases"/>
    <property type="match status" value="1"/>
</dbReference>
<dbReference type="PANTHER" id="PTHR21087:SF16">
    <property type="entry name" value="SHIKIMATE KINASE 1, CHLOROPLASTIC"/>
    <property type="match status" value="1"/>
</dbReference>
<keyword evidence="2" id="KW-0057">Aromatic amino acid biosynthesis</keyword>
<gene>
    <name evidence="3" type="ORF">BW47_02340</name>
</gene>
<dbReference type="RefSeq" id="WP_012056658.1">
    <property type="nucleotide sequence ID" value="NZ_CP007389.1"/>
</dbReference>
<keyword evidence="3" id="KW-0418">Kinase</keyword>
<keyword evidence="4" id="KW-1185">Reference proteome</keyword>
<dbReference type="Proteomes" id="UP000185490">
    <property type="component" value="Chromosome"/>
</dbReference>
<keyword evidence="3" id="KW-0808">Transferase</keyword>
<dbReference type="Pfam" id="PF01202">
    <property type="entry name" value="SKI"/>
    <property type="match status" value="1"/>
</dbReference>
<evidence type="ECO:0000256" key="2">
    <source>
        <dbReference type="ARBA" id="ARBA00023141"/>
    </source>
</evidence>
<name>A0ABM6GDA8_9BACT</name>
<accession>A0ABM6GDA8</accession>
<dbReference type="InterPro" id="IPR027417">
    <property type="entry name" value="P-loop_NTPase"/>
</dbReference>
<dbReference type="SUPFAM" id="SSF52540">
    <property type="entry name" value="P-loop containing nucleoside triphosphate hydrolases"/>
    <property type="match status" value="1"/>
</dbReference>
<sequence length="157" mass="18098">MSLYILGLPGSGKSAVGKILKEDFGYEIVDFDEILSLETGKSFNGILLSNGFAVLRNLEGRFLKRFKKFDDKIIVTLGLVTDKKLYSGKIVYIKVPKEKFVKRIHKVSKKFRDLDKIYENFHAIFSQNSDLVISSENKTKFDVAKIIDNFYRKNFKK</sequence>
<evidence type="ECO:0000313" key="4">
    <source>
        <dbReference type="Proteomes" id="UP000185490"/>
    </source>
</evidence>
<protein>
    <submittedName>
        <fullName evidence="3">Shikimate kinase</fullName>
    </submittedName>
</protein>
<dbReference type="PRINTS" id="PR01100">
    <property type="entry name" value="SHIKIMTKNASE"/>
</dbReference>
<dbReference type="EMBL" id="CP007389">
    <property type="protein sequence ID" value="APT73471.1"/>
    <property type="molecule type" value="Genomic_DNA"/>
</dbReference>
<evidence type="ECO:0000313" key="3">
    <source>
        <dbReference type="EMBL" id="APT73471.1"/>
    </source>
</evidence>
<dbReference type="GO" id="GO:0016301">
    <property type="term" value="F:kinase activity"/>
    <property type="evidence" value="ECO:0007669"/>
    <property type="project" value="UniProtKB-KW"/>
</dbReference>
<reference evidence="3 4" key="1">
    <citation type="submission" date="2014-02" db="EMBL/GenBank/DDBJ databases">
        <title>Diversity of Thermotogales isolates from hydrothermal vents.</title>
        <authorList>
            <person name="Haverkamp T.H.A."/>
            <person name="Lossouarn J."/>
            <person name="Geslin C."/>
            <person name="Nesbo C.L."/>
        </authorList>
    </citation>
    <scope>NUCLEOTIDE SEQUENCE [LARGE SCALE GENOMIC DNA]</scope>
    <source>
        <strain evidence="3 4">431</strain>
    </source>
</reference>
<organism evidence="3 4">
    <name type="scientific">Thermosipho melanesiensis</name>
    <dbReference type="NCBI Taxonomy" id="46541"/>
    <lineage>
        <taxon>Bacteria</taxon>
        <taxon>Thermotogati</taxon>
        <taxon>Thermotogota</taxon>
        <taxon>Thermotogae</taxon>
        <taxon>Thermotogales</taxon>
        <taxon>Fervidobacteriaceae</taxon>
        <taxon>Thermosipho</taxon>
    </lineage>
</organism>
<keyword evidence="1" id="KW-0028">Amino-acid biosynthesis</keyword>
<dbReference type="InterPro" id="IPR031322">
    <property type="entry name" value="Shikimate/glucono_kinase"/>
</dbReference>